<dbReference type="EMBL" id="ABLK01000081">
    <property type="protein sequence ID" value="EDT41296.1"/>
    <property type="molecule type" value="Genomic_DNA"/>
</dbReference>
<dbReference type="Proteomes" id="UP000004814">
    <property type="component" value="Unassembled WGS sequence"/>
</dbReference>
<evidence type="ECO:0000256" key="1">
    <source>
        <dbReference type="SAM" id="MobiDB-lite"/>
    </source>
</evidence>
<evidence type="ECO:0000313" key="2">
    <source>
        <dbReference type="EMBL" id="EDT41296.1"/>
    </source>
</evidence>
<gene>
    <name evidence="2" type="ORF">BamMEX5DRAFT_2899</name>
</gene>
<name>B1T533_9BURK</name>
<accession>B1T533</accession>
<protein>
    <submittedName>
        <fullName evidence="2">Uncharacterized protein</fullName>
    </submittedName>
</protein>
<dbReference type="AlphaFoldDB" id="B1T533"/>
<organism evidence="2 3">
    <name type="scientific">Burkholderia ambifaria MEX-5</name>
    <dbReference type="NCBI Taxonomy" id="396597"/>
    <lineage>
        <taxon>Bacteria</taxon>
        <taxon>Pseudomonadati</taxon>
        <taxon>Pseudomonadota</taxon>
        <taxon>Betaproteobacteria</taxon>
        <taxon>Burkholderiales</taxon>
        <taxon>Burkholderiaceae</taxon>
        <taxon>Burkholderia</taxon>
        <taxon>Burkholderia cepacia complex</taxon>
    </lineage>
</organism>
<evidence type="ECO:0000313" key="3">
    <source>
        <dbReference type="Proteomes" id="UP000004814"/>
    </source>
</evidence>
<reference evidence="2 3" key="1">
    <citation type="submission" date="2008-03" db="EMBL/GenBank/DDBJ databases">
        <title>Sequencing of the draft genome and assembly of Burkholderia ambifaria MEX-5.</title>
        <authorList>
            <consortium name="US DOE Joint Genome Institute (JGI-PGF)"/>
            <person name="Copeland A."/>
            <person name="Lucas S."/>
            <person name="Lapidus A."/>
            <person name="Glavina del Rio T."/>
            <person name="Dalin E."/>
            <person name="Tice H."/>
            <person name="Bruce D."/>
            <person name="Goodwin L."/>
            <person name="Pitluck S."/>
            <person name="Larimer F."/>
            <person name="Land M.L."/>
            <person name="Hauser L."/>
            <person name="Tiedje J."/>
            <person name="Richardson P."/>
        </authorList>
    </citation>
    <scope>NUCLEOTIDE SEQUENCE [LARGE SCALE GENOMIC DNA]</scope>
    <source>
        <strain evidence="2 3">MEX-5</strain>
    </source>
</reference>
<comment type="caution">
    <text evidence="2">The sequence shown here is derived from an EMBL/GenBank/DDBJ whole genome shotgun (WGS) entry which is preliminary data.</text>
</comment>
<sequence>MRRVDQETRRTGIRERGEVRAPPRGQRVVRGVFADLGMRGIHFMCGAARIDQRVVVRALHVPVRMLGAQRVVTRDAVRHHFEQHAQPVAVRELREPRERLERAGARRERRGRQVEVGDVAWKPRDAGGPEAADQHVVEAHAGDVRERVGPCIERADEAGVAEVDVRSEGRCGVHGWRVRVAAGSATGMPAAMRVPAAMRTARQALPRDSRRLGGSFFASWGAVSALFRGVACWRRRPAE</sequence>
<feature type="region of interest" description="Disordered" evidence="1">
    <location>
        <begin position="1"/>
        <end position="20"/>
    </location>
</feature>
<proteinExistence type="predicted"/>